<dbReference type="PANTHER" id="PTHR11439:SF455">
    <property type="entry name" value="RLK (RECEPTOR-LIKE PROTEIN KINASE) 8, PUTATIVE-RELATED"/>
    <property type="match status" value="1"/>
</dbReference>
<accession>A0A6A4NU39</accession>
<dbReference type="Proteomes" id="UP000447434">
    <property type="component" value="Chromosome 20"/>
</dbReference>
<evidence type="ECO:0000313" key="2">
    <source>
        <dbReference type="Proteomes" id="UP000447434"/>
    </source>
</evidence>
<keyword evidence="1" id="KW-0808">Transferase</keyword>
<evidence type="ECO:0000313" key="1">
    <source>
        <dbReference type="EMBL" id="KAE9591234.1"/>
    </source>
</evidence>
<keyword evidence="1" id="KW-0695">RNA-directed DNA polymerase</keyword>
<dbReference type="PANTHER" id="PTHR11439">
    <property type="entry name" value="GAG-POL-RELATED RETROTRANSPOSON"/>
    <property type="match status" value="1"/>
</dbReference>
<comment type="caution">
    <text evidence="1">The sequence shown here is derived from an EMBL/GenBank/DDBJ whole genome shotgun (WGS) entry which is preliminary data.</text>
</comment>
<gene>
    <name evidence="1" type="ORF">Lalb_Chr20g0116341</name>
</gene>
<dbReference type="InterPro" id="IPR043502">
    <property type="entry name" value="DNA/RNA_pol_sf"/>
</dbReference>
<sequence length="204" mass="23138">MSTSCKFIKTSSSGFDNPTLYRSIVGALQYATIKRPDLAFSVNKVCQYMSNPLEHHWTTVKRILRYLQGSLHMGIQLRPANPSSSLSLTAFCDADWASDPDDRKSISGACLFVDPNIVTWWSKKQQIVSRSNTEVEYRSLALVSQKLIWVESLLSELQFNYQTPLVLCDNLSTVSMAHNPVLHHKTKHIELDLFFVRDGVQSKL</sequence>
<keyword evidence="2" id="KW-1185">Reference proteome</keyword>
<organism evidence="1 2">
    <name type="scientific">Lupinus albus</name>
    <name type="common">White lupine</name>
    <name type="synonym">Lupinus termis</name>
    <dbReference type="NCBI Taxonomy" id="3870"/>
    <lineage>
        <taxon>Eukaryota</taxon>
        <taxon>Viridiplantae</taxon>
        <taxon>Streptophyta</taxon>
        <taxon>Embryophyta</taxon>
        <taxon>Tracheophyta</taxon>
        <taxon>Spermatophyta</taxon>
        <taxon>Magnoliopsida</taxon>
        <taxon>eudicotyledons</taxon>
        <taxon>Gunneridae</taxon>
        <taxon>Pentapetalae</taxon>
        <taxon>rosids</taxon>
        <taxon>fabids</taxon>
        <taxon>Fabales</taxon>
        <taxon>Fabaceae</taxon>
        <taxon>Papilionoideae</taxon>
        <taxon>50 kb inversion clade</taxon>
        <taxon>genistoids sensu lato</taxon>
        <taxon>core genistoids</taxon>
        <taxon>Genisteae</taxon>
        <taxon>Lupinus</taxon>
    </lineage>
</organism>
<dbReference type="OrthoDB" id="1426983at2759"/>
<reference evidence="2" key="1">
    <citation type="journal article" date="2020" name="Nat. Commun.">
        <title>Genome sequence of the cluster root forming white lupin.</title>
        <authorList>
            <person name="Hufnagel B."/>
            <person name="Marques A."/>
            <person name="Soriano A."/>
            <person name="Marques L."/>
            <person name="Divol F."/>
            <person name="Doumas P."/>
            <person name="Sallet E."/>
            <person name="Mancinotti D."/>
            <person name="Carrere S."/>
            <person name="Marande W."/>
            <person name="Arribat S."/>
            <person name="Keller J."/>
            <person name="Huneau C."/>
            <person name="Blein T."/>
            <person name="Aime D."/>
            <person name="Laguerre M."/>
            <person name="Taylor J."/>
            <person name="Schubert V."/>
            <person name="Nelson M."/>
            <person name="Geu-Flores F."/>
            <person name="Crespi M."/>
            <person name="Gallardo-Guerrero K."/>
            <person name="Delaux P.-M."/>
            <person name="Salse J."/>
            <person name="Berges H."/>
            <person name="Guyot R."/>
            <person name="Gouzy J."/>
            <person name="Peret B."/>
        </authorList>
    </citation>
    <scope>NUCLEOTIDE SEQUENCE [LARGE SCALE GENOMIC DNA]</scope>
    <source>
        <strain evidence="2">cv. Amiga</strain>
    </source>
</reference>
<dbReference type="CDD" id="cd09272">
    <property type="entry name" value="RNase_HI_RT_Ty1"/>
    <property type="match status" value="1"/>
</dbReference>
<dbReference type="GO" id="GO:0003964">
    <property type="term" value="F:RNA-directed DNA polymerase activity"/>
    <property type="evidence" value="ECO:0007669"/>
    <property type="project" value="UniProtKB-KW"/>
</dbReference>
<name>A0A6A4NU39_LUPAL</name>
<keyword evidence="1" id="KW-0548">Nucleotidyltransferase</keyword>
<proteinExistence type="predicted"/>
<dbReference type="EMBL" id="WOCE01000020">
    <property type="protein sequence ID" value="KAE9591234.1"/>
    <property type="molecule type" value="Genomic_DNA"/>
</dbReference>
<dbReference type="AlphaFoldDB" id="A0A6A4NU39"/>
<protein>
    <submittedName>
        <fullName evidence="1">Putative RNA-directed DNA polymerase</fullName>
    </submittedName>
</protein>
<dbReference type="SUPFAM" id="SSF56672">
    <property type="entry name" value="DNA/RNA polymerases"/>
    <property type="match status" value="1"/>
</dbReference>